<evidence type="ECO:0000256" key="1">
    <source>
        <dbReference type="SAM" id="Phobius"/>
    </source>
</evidence>
<reference evidence="2 3" key="2">
    <citation type="submission" date="2018-11" db="EMBL/GenBank/DDBJ databases">
        <authorList>
            <consortium name="Pathogen Informatics"/>
        </authorList>
    </citation>
    <scope>NUCLEOTIDE SEQUENCE [LARGE SCALE GENOMIC DNA]</scope>
</reference>
<dbReference type="AlphaFoldDB" id="A0A0N4XTL4"/>
<reference evidence="4" key="1">
    <citation type="submission" date="2017-02" db="UniProtKB">
        <authorList>
            <consortium name="WormBaseParasite"/>
        </authorList>
    </citation>
    <scope>IDENTIFICATION</scope>
</reference>
<dbReference type="PANTHER" id="PTHR34851">
    <property type="entry name" value="PROTEIN CBG05235-RELATED"/>
    <property type="match status" value="1"/>
</dbReference>
<accession>A0A0N4XTL4</accession>
<feature type="transmembrane region" description="Helical" evidence="1">
    <location>
        <begin position="123"/>
        <end position="150"/>
    </location>
</feature>
<keyword evidence="1" id="KW-0472">Membrane</keyword>
<dbReference type="WBParaSite" id="NBR_0000595501-mRNA-1">
    <property type="protein sequence ID" value="NBR_0000595501-mRNA-1"/>
    <property type="gene ID" value="NBR_0000595501"/>
</dbReference>
<dbReference type="InterPro" id="IPR056709">
    <property type="entry name" value="DUF7807"/>
</dbReference>
<evidence type="ECO:0000313" key="2">
    <source>
        <dbReference type="EMBL" id="VDL69545.1"/>
    </source>
</evidence>
<sequence>MIFSDSFQSSAFESKTKLEIVERGGLSGTVEVVLLALDFLTVLFLFLGLSKNRSGLMKPYMFFNSVWTLCLCLLLVICLWKIIKGSDLPNNILANLNNLQSDIVEDDEHHPQLRSTHQVSSGVSFLVTAAVMLGLVVIIIVDSIFVHIVYRTFTWIAYMEDKAKEDANSQQPTTNL</sequence>
<gene>
    <name evidence="2" type="ORF">NBR_LOCUS5956</name>
</gene>
<dbReference type="PANTHER" id="PTHR34851:SF3">
    <property type="entry name" value="MARVEL DOMAIN-CONTAINING PROTEIN"/>
    <property type="match status" value="1"/>
</dbReference>
<proteinExistence type="predicted"/>
<keyword evidence="1" id="KW-1133">Transmembrane helix</keyword>
<feature type="transmembrane region" description="Helical" evidence="1">
    <location>
        <begin position="32"/>
        <end position="49"/>
    </location>
</feature>
<dbReference type="Pfam" id="PF25093">
    <property type="entry name" value="DUF7807"/>
    <property type="match status" value="1"/>
</dbReference>
<feature type="transmembrane region" description="Helical" evidence="1">
    <location>
        <begin position="61"/>
        <end position="83"/>
    </location>
</feature>
<dbReference type="OMA" id="PPSHYCC"/>
<dbReference type="Proteomes" id="UP000271162">
    <property type="component" value="Unassembled WGS sequence"/>
</dbReference>
<keyword evidence="3" id="KW-1185">Reference proteome</keyword>
<evidence type="ECO:0000313" key="3">
    <source>
        <dbReference type="Proteomes" id="UP000271162"/>
    </source>
</evidence>
<organism evidence="4">
    <name type="scientific">Nippostrongylus brasiliensis</name>
    <name type="common">Rat hookworm</name>
    <dbReference type="NCBI Taxonomy" id="27835"/>
    <lineage>
        <taxon>Eukaryota</taxon>
        <taxon>Metazoa</taxon>
        <taxon>Ecdysozoa</taxon>
        <taxon>Nematoda</taxon>
        <taxon>Chromadorea</taxon>
        <taxon>Rhabditida</taxon>
        <taxon>Rhabditina</taxon>
        <taxon>Rhabditomorpha</taxon>
        <taxon>Strongyloidea</taxon>
        <taxon>Heligmosomidae</taxon>
        <taxon>Nippostrongylus</taxon>
    </lineage>
</organism>
<protein>
    <submittedName>
        <fullName evidence="4">Transmembrane protein</fullName>
    </submittedName>
</protein>
<keyword evidence="1" id="KW-0812">Transmembrane</keyword>
<evidence type="ECO:0000313" key="4">
    <source>
        <dbReference type="WBParaSite" id="NBR_0000595501-mRNA-1"/>
    </source>
</evidence>
<dbReference type="EMBL" id="UYSL01019768">
    <property type="protein sequence ID" value="VDL69545.1"/>
    <property type="molecule type" value="Genomic_DNA"/>
</dbReference>
<name>A0A0N4XTL4_NIPBR</name>